<dbReference type="Gene3D" id="3.10.450.230">
    <property type="entry name" value="VirB8 protein"/>
    <property type="match status" value="1"/>
</dbReference>
<dbReference type="PATRIC" id="fig|448.7.peg.1329"/>
<dbReference type="RefSeq" id="WP_058526413.1">
    <property type="nucleotide sequence ID" value="NZ_CAAAHY010000039.1"/>
</dbReference>
<evidence type="ECO:0000256" key="2">
    <source>
        <dbReference type="ARBA" id="ARBA00022692"/>
    </source>
</evidence>
<comment type="subcellular location">
    <subcellularLocation>
        <location evidence="1">Membrane</location>
        <topology evidence="1">Single-pass membrane protein</topology>
    </subcellularLocation>
</comment>
<evidence type="ECO:0000256" key="1">
    <source>
        <dbReference type="ARBA" id="ARBA00004167"/>
    </source>
</evidence>
<keyword evidence="4 5" id="KW-0472">Membrane</keyword>
<dbReference type="EMBL" id="LNYA01000023">
    <property type="protein sequence ID" value="KTC98217.1"/>
    <property type="molecule type" value="Genomic_DNA"/>
</dbReference>
<dbReference type="SUPFAM" id="SSF54427">
    <property type="entry name" value="NTF2-like"/>
    <property type="match status" value="1"/>
</dbReference>
<dbReference type="Proteomes" id="UP000054773">
    <property type="component" value="Unassembled WGS sequence"/>
</dbReference>
<evidence type="ECO:0000256" key="5">
    <source>
        <dbReference type="SAM" id="Phobius"/>
    </source>
</evidence>
<dbReference type="InterPro" id="IPR032710">
    <property type="entry name" value="NTF2-like_dom_sf"/>
</dbReference>
<dbReference type="STRING" id="448.Lery_1271"/>
<sequence>MKNHYPSYFKDAKRWADDNFARIDVSRRRYQVAFLSSMGLNLLSIITVMVLANCQTLIPLMVHHYDNGLTTVEPLTQSQAPIDRAQVESDLVRYITNRESFDVSAYRSQFDLVSVLSNATVNKEYLNEQAKANKEAPINRLGMQASRNVRIVSIHFLDNLLASKDDLHQDHHNVAEVAFTVTDTDKLSGHAEQSHYNALIAWRYVKPSTNPEVRWKNWDGFEVIRYSKQIQVTEKHA</sequence>
<feature type="transmembrane region" description="Helical" evidence="5">
    <location>
        <begin position="32"/>
        <end position="52"/>
    </location>
</feature>
<organism evidence="7 8">
    <name type="scientific">Legionella erythra</name>
    <dbReference type="NCBI Taxonomy" id="448"/>
    <lineage>
        <taxon>Bacteria</taxon>
        <taxon>Pseudomonadati</taxon>
        <taxon>Pseudomonadota</taxon>
        <taxon>Gammaproteobacteria</taxon>
        <taxon>Legionellales</taxon>
        <taxon>Legionellaceae</taxon>
        <taxon>Legionella</taxon>
    </lineage>
</organism>
<proteinExistence type="predicted"/>
<comment type="caution">
    <text evidence="7">The sequence shown here is derived from an EMBL/GenBank/DDBJ whole genome shotgun (WGS) entry which is preliminary data.</text>
</comment>
<accession>A0A0W0TRN2</accession>
<name>A0A0W0TRN2_LEGER</name>
<reference evidence="7 8" key="1">
    <citation type="submission" date="2015-11" db="EMBL/GenBank/DDBJ databases">
        <title>Genomic analysis of 38 Legionella species identifies large and diverse effector repertoires.</title>
        <authorList>
            <person name="Burstein D."/>
            <person name="Amaro F."/>
            <person name="Zusman T."/>
            <person name="Lifshitz Z."/>
            <person name="Cohen O."/>
            <person name="Gilbert J.A."/>
            <person name="Pupko T."/>
            <person name="Shuman H.A."/>
            <person name="Segal G."/>
        </authorList>
    </citation>
    <scope>NUCLEOTIDE SEQUENCE [LARGE SCALE GENOMIC DNA]</scope>
    <source>
        <strain evidence="7 8">SE-32A-C8</strain>
    </source>
</reference>
<dbReference type="OrthoDB" id="5636057at2"/>
<keyword evidence="2 5" id="KW-0812">Transmembrane</keyword>
<dbReference type="AlphaFoldDB" id="A0A0W0TRN2"/>
<evidence type="ECO:0000259" key="6">
    <source>
        <dbReference type="Pfam" id="PF04335"/>
    </source>
</evidence>
<dbReference type="GO" id="GO:0016020">
    <property type="term" value="C:membrane"/>
    <property type="evidence" value="ECO:0007669"/>
    <property type="project" value="UniProtKB-SubCell"/>
</dbReference>
<dbReference type="InterPro" id="IPR007430">
    <property type="entry name" value="VirB8"/>
</dbReference>
<feature type="domain" description="Bacterial virulence protein VirB8" evidence="6">
    <location>
        <begin position="12"/>
        <end position="228"/>
    </location>
</feature>
<evidence type="ECO:0000256" key="3">
    <source>
        <dbReference type="ARBA" id="ARBA00022989"/>
    </source>
</evidence>
<dbReference type="CDD" id="cd16424">
    <property type="entry name" value="VirB8"/>
    <property type="match status" value="1"/>
</dbReference>
<protein>
    <recommendedName>
        <fullName evidence="6">Bacterial virulence protein VirB8 domain-containing protein</fullName>
    </recommendedName>
</protein>
<evidence type="ECO:0000313" key="7">
    <source>
        <dbReference type="EMBL" id="KTC98217.1"/>
    </source>
</evidence>
<dbReference type="Pfam" id="PF04335">
    <property type="entry name" value="VirB8"/>
    <property type="match status" value="1"/>
</dbReference>
<evidence type="ECO:0000256" key="4">
    <source>
        <dbReference type="ARBA" id="ARBA00023136"/>
    </source>
</evidence>
<evidence type="ECO:0000313" key="8">
    <source>
        <dbReference type="Proteomes" id="UP000054773"/>
    </source>
</evidence>
<keyword evidence="8" id="KW-1185">Reference proteome</keyword>
<gene>
    <name evidence="7" type="ORF">Lery_1271</name>
</gene>
<keyword evidence="3 5" id="KW-1133">Transmembrane helix</keyword>